<feature type="binding site" evidence="12">
    <location>
        <position position="517"/>
    </location>
    <ligand>
        <name>Zn(2+)</name>
        <dbReference type="ChEBI" id="CHEBI:29105"/>
        <label>1</label>
    </ligand>
</feature>
<protein>
    <recommendedName>
        <fullName evidence="12">Replication restart protein PriA</fullName>
    </recommendedName>
    <alternativeName>
        <fullName evidence="12">ATP-dependent DNA helicase PriA</fullName>
        <ecNumber evidence="12">5.6.2.4</ecNumber>
    </alternativeName>
    <alternativeName>
        <fullName evidence="12">DNA 3'-5' helicase PriA</fullName>
    </alternativeName>
</protein>
<dbReference type="InterPro" id="IPR001650">
    <property type="entry name" value="Helicase_C-like"/>
</dbReference>
<dbReference type="CDD" id="cd18804">
    <property type="entry name" value="SF2_C_priA"/>
    <property type="match status" value="1"/>
</dbReference>
<accession>A0A9W6GKE7</accession>
<keyword evidence="6 12" id="KW-0347">Helicase</keyword>
<keyword evidence="4 12" id="KW-0547">Nucleotide-binding</keyword>
<dbReference type="PROSITE" id="PS51192">
    <property type="entry name" value="HELICASE_ATP_BIND_1"/>
    <property type="match status" value="1"/>
</dbReference>
<evidence type="ECO:0000256" key="2">
    <source>
        <dbReference type="ARBA" id="ARBA00022705"/>
    </source>
</evidence>
<dbReference type="GO" id="GO:0016787">
    <property type="term" value="F:hydrolase activity"/>
    <property type="evidence" value="ECO:0007669"/>
    <property type="project" value="UniProtKB-KW"/>
</dbReference>
<dbReference type="InterPro" id="IPR042115">
    <property type="entry name" value="PriA_3primeBD_sf"/>
</dbReference>
<dbReference type="PANTHER" id="PTHR30580">
    <property type="entry name" value="PRIMOSOMAL PROTEIN N"/>
    <property type="match status" value="1"/>
</dbReference>
<dbReference type="Pfam" id="PF17764">
    <property type="entry name" value="PriA_3primeBD"/>
    <property type="match status" value="1"/>
</dbReference>
<dbReference type="GO" id="GO:0006269">
    <property type="term" value="P:DNA replication, synthesis of primer"/>
    <property type="evidence" value="ECO:0007669"/>
    <property type="project" value="UniProtKB-KW"/>
</dbReference>
<dbReference type="FunFam" id="3.40.50.300:FF:000489">
    <property type="entry name" value="Primosome assembly protein PriA"/>
    <property type="match status" value="1"/>
</dbReference>
<reference evidence="14" key="1">
    <citation type="submission" date="2022-12" db="EMBL/GenBank/DDBJ databases">
        <title>Reference genome sequencing for broad-spectrum identification of bacterial and archaeal isolates by mass spectrometry.</title>
        <authorList>
            <person name="Sekiguchi Y."/>
            <person name="Tourlousse D.M."/>
        </authorList>
    </citation>
    <scope>NUCLEOTIDE SEQUENCE</scope>
    <source>
        <strain evidence="14">10succ1</strain>
    </source>
</reference>
<dbReference type="GO" id="GO:0003677">
    <property type="term" value="F:DNA binding"/>
    <property type="evidence" value="ECO:0007669"/>
    <property type="project" value="UniProtKB-UniRule"/>
</dbReference>
<evidence type="ECO:0000256" key="7">
    <source>
        <dbReference type="ARBA" id="ARBA00022833"/>
    </source>
</evidence>
<feature type="domain" description="Helicase ATP-binding" evidence="13">
    <location>
        <begin position="250"/>
        <end position="416"/>
    </location>
</feature>
<evidence type="ECO:0000313" key="14">
    <source>
        <dbReference type="EMBL" id="GLI55807.1"/>
    </source>
</evidence>
<dbReference type="GO" id="GO:0006310">
    <property type="term" value="P:DNA recombination"/>
    <property type="evidence" value="ECO:0007669"/>
    <property type="project" value="InterPro"/>
</dbReference>
<dbReference type="GO" id="GO:0006270">
    <property type="term" value="P:DNA replication initiation"/>
    <property type="evidence" value="ECO:0007669"/>
    <property type="project" value="TreeGrafter"/>
</dbReference>
<keyword evidence="8 12" id="KW-0067">ATP-binding</keyword>
<dbReference type="Proteomes" id="UP001144471">
    <property type="component" value="Unassembled WGS sequence"/>
</dbReference>
<dbReference type="SMART" id="SM00487">
    <property type="entry name" value="DEXDc"/>
    <property type="match status" value="1"/>
</dbReference>
<feature type="binding site" evidence="12">
    <location>
        <position position="477"/>
    </location>
    <ligand>
        <name>Zn(2+)</name>
        <dbReference type="ChEBI" id="CHEBI:29105"/>
        <label>1</label>
    </ligand>
</feature>
<dbReference type="CDD" id="cd17929">
    <property type="entry name" value="DEXHc_priA"/>
    <property type="match status" value="1"/>
</dbReference>
<keyword evidence="2 12" id="KW-0235">DNA replication</keyword>
<dbReference type="Gene3D" id="3.40.50.300">
    <property type="entry name" value="P-loop containing nucleotide triphosphate hydrolases"/>
    <property type="match status" value="2"/>
</dbReference>
<evidence type="ECO:0000256" key="3">
    <source>
        <dbReference type="ARBA" id="ARBA00022723"/>
    </source>
</evidence>
<dbReference type="InterPro" id="IPR040498">
    <property type="entry name" value="PriA_CRR"/>
</dbReference>
<dbReference type="Pfam" id="PF18319">
    <property type="entry name" value="Zn_ribbon_PriA"/>
    <property type="match status" value="1"/>
</dbReference>
<dbReference type="SMART" id="SM00490">
    <property type="entry name" value="HELICc"/>
    <property type="match status" value="1"/>
</dbReference>
<gene>
    <name evidence="12 14" type="primary">priA</name>
    <name evidence="14" type="ORF">PM10SUCC1_13210</name>
</gene>
<sequence length="765" mass="88019">MRYFGVYVDDTNDFYTYSDPEDSYKVGDRVMVPFRGRWKSALVVYEESSKEFNFKVLPIARKMENHISLTESMVKLLRWIQDYYLCPFGQVLGAAIPGNLKVEYIHEYRLGSGFIPGTPEEGEIQEYFTKKLEVGRPTLYKRFGKEAVKEALEAGILEGKSKIKLIPQEDVGERYRRIAAYFKERERVGKSVVEKHFEKGVIEKLLKAGRLVLEKTVREDVRESDGEAEKEAYAPRGAVLSPEQEEVRRSIEESDKRYFLIKGVTGSGKTEVYLRLIKDALAEGGGAIFLVPEISITPQMINRFKGEFRDNIAILHSKLTPAERAKEWLALHRGEKKVVLGVRSAIFAPVENLKYIIIDEEHEGTYKQDTNPRYSAKYVGIKKAELEGAKVVLGSATPSIETYFLAKQGVFQLLEMNNRYKGAKLPKLKLVDMKTEENQFFSKEMLKDISTTLRKDEQIMLLLNRKGYSTYIQCHDCGHVEECPHCSISMNYYMQSGIYKCNYCGYTKRYEPRCSSCGSKNIEHSGKGTEKVEEEIRSYFDTGIIRVDSETSREKNFYERMYREFLEKKYNIMLGTQIISKGLHFPDVTMVGVISADTILNFPDFRSGEKTYQLVSQVAGRAGRGEKEGEVLIQTYQPESYVIRRIMEGNYEGLYEDEIENRRLMNYPPFSRIINIIISSQSEEDLEGYATEFFKRIGSSAQGVEIYGPMQAPIYRIKGRYRYQLFIKGSRKAVGAIKPVLRDTAQEMKENKFRITIDVDPINLM</sequence>
<evidence type="ECO:0000256" key="5">
    <source>
        <dbReference type="ARBA" id="ARBA00022801"/>
    </source>
</evidence>
<feature type="binding site" evidence="12">
    <location>
        <position position="474"/>
    </location>
    <ligand>
        <name>Zn(2+)</name>
        <dbReference type="ChEBI" id="CHEBI:29105"/>
        <label>1</label>
    </ligand>
</feature>
<comment type="caution">
    <text evidence="14">The sequence shown here is derived from an EMBL/GenBank/DDBJ whole genome shotgun (WGS) entry which is preliminary data.</text>
</comment>
<proteinExistence type="inferred from homology"/>
<dbReference type="GO" id="GO:1990077">
    <property type="term" value="C:primosome complex"/>
    <property type="evidence" value="ECO:0007669"/>
    <property type="project" value="UniProtKB-UniRule"/>
</dbReference>
<dbReference type="InterPro" id="IPR006935">
    <property type="entry name" value="Helicase/UvrB_N"/>
</dbReference>
<keyword evidence="10 12" id="KW-0413">Isomerase</keyword>
<keyword evidence="5 12" id="KW-0378">Hydrolase</keyword>
<dbReference type="Pfam" id="PF18074">
    <property type="entry name" value="PriA_C"/>
    <property type="match status" value="1"/>
</dbReference>
<dbReference type="RefSeq" id="WP_281834532.1">
    <property type="nucleotide sequence ID" value="NZ_BSDY01000005.1"/>
</dbReference>
<evidence type="ECO:0000259" key="13">
    <source>
        <dbReference type="PROSITE" id="PS51192"/>
    </source>
</evidence>
<dbReference type="Pfam" id="PF04851">
    <property type="entry name" value="ResIII"/>
    <property type="match status" value="1"/>
</dbReference>
<evidence type="ECO:0000256" key="11">
    <source>
        <dbReference type="ARBA" id="ARBA00048988"/>
    </source>
</evidence>
<feature type="binding site" evidence="12">
    <location>
        <position position="486"/>
    </location>
    <ligand>
        <name>Zn(2+)</name>
        <dbReference type="ChEBI" id="CHEBI:29105"/>
        <label>2</label>
    </ligand>
</feature>
<dbReference type="InterPro" id="IPR014001">
    <property type="entry name" value="Helicase_ATP-bd"/>
</dbReference>
<evidence type="ECO:0000256" key="1">
    <source>
        <dbReference type="ARBA" id="ARBA00022515"/>
    </source>
</evidence>
<dbReference type="PANTHER" id="PTHR30580:SF0">
    <property type="entry name" value="PRIMOSOMAL PROTEIN N"/>
    <property type="match status" value="1"/>
</dbReference>
<dbReference type="EMBL" id="BSDY01000005">
    <property type="protein sequence ID" value="GLI55807.1"/>
    <property type="molecule type" value="Genomic_DNA"/>
</dbReference>
<feature type="binding site" evidence="12">
    <location>
        <position position="483"/>
    </location>
    <ligand>
        <name>Zn(2+)</name>
        <dbReference type="ChEBI" id="CHEBI:29105"/>
        <label>2</label>
    </ligand>
</feature>
<keyword evidence="7 12" id="KW-0862">Zinc</keyword>
<dbReference type="GO" id="GO:0043138">
    <property type="term" value="F:3'-5' DNA helicase activity"/>
    <property type="evidence" value="ECO:0007669"/>
    <property type="project" value="UniProtKB-EC"/>
</dbReference>
<keyword evidence="9 12" id="KW-0238">DNA-binding</keyword>
<comment type="catalytic activity">
    <reaction evidence="11 12">
        <text>ATP + H2O = ADP + phosphate + H(+)</text>
        <dbReference type="Rhea" id="RHEA:13065"/>
        <dbReference type="ChEBI" id="CHEBI:15377"/>
        <dbReference type="ChEBI" id="CHEBI:15378"/>
        <dbReference type="ChEBI" id="CHEBI:30616"/>
        <dbReference type="ChEBI" id="CHEBI:43474"/>
        <dbReference type="ChEBI" id="CHEBI:456216"/>
        <dbReference type="EC" id="5.6.2.4"/>
    </reaction>
</comment>
<dbReference type="AlphaFoldDB" id="A0A9W6GKE7"/>
<dbReference type="NCBIfam" id="TIGR00595">
    <property type="entry name" value="priA"/>
    <property type="match status" value="1"/>
</dbReference>
<dbReference type="InterPro" id="IPR041236">
    <property type="entry name" value="PriA_C"/>
</dbReference>
<feature type="binding site" evidence="12">
    <location>
        <position position="514"/>
    </location>
    <ligand>
        <name>Zn(2+)</name>
        <dbReference type="ChEBI" id="CHEBI:29105"/>
        <label>1</label>
    </ligand>
</feature>
<evidence type="ECO:0000256" key="6">
    <source>
        <dbReference type="ARBA" id="ARBA00022806"/>
    </source>
</evidence>
<dbReference type="InterPro" id="IPR005259">
    <property type="entry name" value="PriA"/>
</dbReference>
<keyword evidence="1 12" id="KW-0639">Primosome</keyword>
<evidence type="ECO:0000256" key="9">
    <source>
        <dbReference type="ARBA" id="ARBA00023125"/>
    </source>
</evidence>
<evidence type="ECO:0000256" key="4">
    <source>
        <dbReference type="ARBA" id="ARBA00022741"/>
    </source>
</evidence>
<evidence type="ECO:0000256" key="12">
    <source>
        <dbReference type="HAMAP-Rule" id="MF_00983"/>
    </source>
</evidence>
<dbReference type="Pfam" id="PF00271">
    <property type="entry name" value="Helicase_C"/>
    <property type="match status" value="1"/>
</dbReference>
<comment type="function">
    <text evidence="12">Initiates the restart of stalled replication forks, which reloads the replicative helicase on sites other than the origin of replication. Recognizes and binds to abandoned replication forks and remodels them to uncover a helicase loading site. Promotes assembly of the primosome at these replication forks.</text>
</comment>
<name>A0A9W6GKE7_9FUSO</name>
<dbReference type="HAMAP" id="MF_00983">
    <property type="entry name" value="PriA"/>
    <property type="match status" value="1"/>
</dbReference>
<evidence type="ECO:0000313" key="15">
    <source>
        <dbReference type="Proteomes" id="UP001144471"/>
    </source>
</evidence>
<feature type="binding site" evidence="12">
    <location>
        <position position="504"/>
    </location>
    <ligand>
        <name>Zn(2+)</name>
        <dbReference type="ChEBI" id="CHEBI:29105"/>
        <label>2</label>
    </ligand>
</feature>
<keyword evidence="15" id="KW-1185">Reference proteome</keyword>
<dbReference type="GO" id="GO:0005524">
    <property type="term" value="F:ATP binding"/>
    <property type="evidence" value="ECO:0007669"/>
    <property type="project" value="UniProtKB-UniRule"/>
</dbReference>
<comment type="catalytic activity">
    <reaction evidence="12">
        <text>Couples ATP hydrolysis with the unwinding of duplex DNA by translocating in the 3'-5' direction.</text>
        <dbReference type="EC" id="5.6.2.4"/>
    </reaction>
</comment>
<keyword evidence="3 12" id="KW-0479">Metal-binding</keyword>
<comment type="cofactor">
    <cofactor evidence="12">
        <name>Zn(2+)</name>
        <dbReference type="ChEBI" id="CHEBI:29105"/>
    </cofactor>
    <text evidence="12">Binds 2 zinc ions per subunit.</text>
</comment>
<comment type="similarity">
    <text evidence="12">Belongs to the helicase family. PriA subfamily.</text>
</comment>
<dbReference type="SUPFAM" id="SSF52540">
    <property type="entry name" value="P-loop containing nucleoside triphosphate hydrolases"/>
    <property type="match status" value="2"/>
</dbReference>
<dbReference type="GO" id="GO:0008270">
    <property type="term" value="F:zinc ion binding"/>
    <property type="evidence" value="ECO:0007669"/>
    <property type="project" value="UniProtKB-UniRule"/>
</dbReference>
<evidence type="ECO:0000256" key="10">
    <source>
        <dbReference type="ARBA" id="ARBA00023235"/>
    </source>
</evidence>
<organism evidence="14 15">
    <name type="scientific">Propionigenium maris DSM 9537</name>
    <dbReference type="NCBI Taxonomy" id="1123000"/>
    <lineage>
        <taxon>Bacteria</taxon>
        <taxon>Fusobacteriati</taxon>
        <taxon>Fusobacteriota</taxon>
        <taxon>Fusobacteriia</taxon>
        <taxon>Fusobacteriales</taxon>
        <taxon>Fusobacteriaceae</taxon>
        <taxon>Propionigenium</taxon>
    </lineage>
</organism>
<dbReference type="EC" id="5.6.2.4" evidence="12"/>
<comment type="subunit">
    <text evidence="12">Component of the replication restart primosome.</text>
</comment>
<dbReference type="Gene3D" id="3.40.1440.60">
    <property type="entry name" value="PriA, 3(prime) DNA-binding domain"/>
    <property type="match status" value="1"/>
</dbReference>
<evidence type="ECO:0000256" key="8">
    <source>
        <dbReference type="ARBA" id="ARBA00022840"/>
    </source>
</evidence>
<dbReference type="GO" id="GO:0006302">
    <property type="term" value="P:double-strand break repair"/>
    <property type="evidence" value="ECO:0007669"/>
    <property type="project" value="InterPro"/>
</dbReference>
<dbReference type="InterPro" id="IPR041222">
    <property type="entry name" value="PriA_3primeBD"/>
</dbReference>
<dbReference type="InterPro" id="IPR027417">
    <property type="entry name" value="P-loop_NTPase"/>
</dbReference>
<feature type="binding site" evidence="12">
    <location>
        <position position="501"/>
    </location>
    <ligand>
        <name>Zn(2+)</name>
        <dbReference type="ChEBI" id="CHEBI:29105"/>
        <label>2</label>
    </ligand>
</feature>